<evidence type="ECO:0000313" key="5">
    <source>
        <dbReference type="EMBL" id="PKU26184.1"/>
    </source>
</evidence>
<dbReference type="Pfam" id="PF07729">
    <property type="entry name" value="FCD"/>
    <property type="match status" value="1"/>
</dbReference>
<keyword evidence="1" id="KW-0805">Transcription regulation</keyword>
<dbReference type="InterPro" id="IPR011711">
    <property type="entry name" value="GntR_C"/>
</dbReference>
<accession>A0A2N3Q0L4</accession>
<dbReference type="SMART" id="SM00345">
    <property type="entry name" value="HTH_GNTR"/>
    <property type="match status" value="1"/>
</dbReference>
<dbReference type="EMBL" id="PIUM01000002">
    <property type="protein sequence ID" value="PKU26184.1"/>
    <property type="molecule type" value="Genomic_DNA"/>
</dbReference>
<keyword evidence="6" id="KW-1185">Reference proteome</keyword>
<dbReference type="SUPFAM" id="SSF46785">
    <property type="entry name" value="Winged helix' DNA-binding domain"/>
    <property type="match status" value="1"/>
</dbReference>
<dbReference type="CDD" id="cd07377">
    <property type="entry name" value="WHTH_GntR"/>
    <property type="match status" value="1"/>
</dbReference>
<gene>
    <name evidence="5" type="ORF">CWS72_03405</name>
</gene>
<organism evidence="5 6">
    <name type="scientific">Telmatospirillum siberiense</name>
    <dbReference type="NCBI Taxonomy" id="382514"/>
    <lineage>
        <taxon>Bacteria</taxon>
        <taxon>Pseudomonadati</taxon>
        <taxon>Pseudomonadota</taxon>
        <taxon>Alphaproteobacteria</taxon>
        <taxon>Rhodospirillales</taxon>
        <taxon>Rhodospirillaceae</taxon>
        <taxon>Telmatospirillum</taxon>
    </lineage>
</organism>
<dbReference type="GO" id="GO:0003677">
    <property type="term" value="F:DNA binding"/>
    <property type="evidence" value="ECO:0007669"/>
    <property type="project" value="UniProtKB-KW"/>
</dbReference>
<dbReference type="Gene3D" id="1.10.10.10">
    <property type="entry name" value="Winged helix-like DNA-binding domain superfamily/Winged helix DNA-binding domain"/>
    <property type="match status" value="1"/>
</dbReference>
<dbReference type="InterPro" id="IPR000524">
    <property type="entry name" value="Tscrpt_reg_HTH_GntR"/>
</dbReference>
<evidence type="ECO:0000313" key="6">
    <source>
        <dbReference type="Proteomes" id="UP000233293"/>
    </source>
</evidence>
<dbReference type="InterPro" id="IPR036390">
    <property type="entry name" value="WH_DNA-bd_sf"/>
</dbReference>
<protein>
    <recommendedName>
        <fullName evidence="4">HTH gntR-type domain-containing protein</fullName>
    </recommendedName>
</protein>
<keyword evidence="2" id="KW-0238">DNA-binding</keyword>
<dbReference type="AlphaFoldDB" id="A0A2N3Q0L4"/>
<sequence>MRPGKFYEGVLSVTEQPKPRRGELSVPRRENSETLANRVVSYLREHIAAEGLRPGARLPSEAKICSTLGISRPIVREALRTLAATGLIEMAMGKRAQVSALDGAVLQSVIENAVLTGQADVWHVMEMRRGIEISMAGLAAERRSEKMVGELTAIVERMSGKLDKIKDYTELDMRFHLALAEAADNPLYLMLIEACRQIFETSMLIGIERWSETPELSRVQQLHEGILAAVAAGDSVAASQAMAQHFDNAVRVMFGSRPVEAPPLPVDAG</sequence>
<name>A0A2N3Q0L4_9PROT</name>
<dbReference type="InterPro" id="IPR036388">
    <property type="entry name" value="WH-like_DNA-bd_sf"/>
</dbReference>
<evidence type="ECO:0000259" key="4">
    <source>
        <dbReference type="PROSITE" id="PS50949"/>
    </source>
</evidence>
<dbReference type="PANTHER" id="PTHR43537:SF5">
    <property type="entry name" value="UXU OPERON TRANSCRIPTIONAL REGULATOR"/>
    <property type="match status" value="1"/>
</dbReference>
<evidence type="ECO:0000256" key="3">
    <source>
        <dbReference type="ARBA" id="ARBA00023163"/>
    </source>
</evidence>
<comment type="caution">
    <text evidence="5">The sequence shown here is derived from an EMBL/GenBank/DDBJ whole genome shotgun (WGS) entry which is preliminary data.</text>
</comment>
<proteinExistence type="predicted"/>
<dbReference type="InterPro" id="IPR008920">
    <property type="entry name" value="TF_FadR/GntR_C"/>
</dbReference>
<reference evidence="6" key="1">
    <citation type="submission" date="2017-12" db="EMBL/GenBank/DDBJ databases">
        <title>Draft genome sequence of Telmatospirillum siberiense 26-4b1T, an acidotolerant peatland alphaproteobacterium potentially involved in sulfur cycling.</title>
        <authorList>
            <person name="Hausmann B."/>
            <person name="Pjevac P."/>
            <person name="Schreck K."/>
            <person name="Herbold C.W."/>
            <person name="Daims H."/>
            <person name="Wagner M."/>
            <person name="Pester M."/>
            <person name="Loy A."/>
        </authorList>
    </citation>
    <scope>NUCLEOTIDE SEQUENCE [LARGE SCALE GENOMIC DNA]</scope>
    <source>
        <strain evidence="6">26-4b1</strain>
    </source>
</reference>
<dbReference type="Proteomes" id="UP000233293">
    <property type="component" value="Unassembled WGS sequence"/>
</dbReference>
<keyword evidence="3" id="KW-0804">Transcription</keyword>
<dbReference type="Pfam" id="PF00392">
    <property type="entry name" value="GntR"/>
    <property type="match status" value="1"/>
</dbReference>
<feature type="domain" description="HTH gntR-type" evidence="4">
    <location>
        <begin position="33"/>
        <end position="101"/>
    </location>
</feature>
<dbReference type="SUPFAM" id="SSF48008">
    <property type="entry name" value="GntR ligand-binding domain-like"/>
    <property type="match status" value="1"/>
</dbReference>
<evidence type="ECO:0000256" key="1">
    <source>
        <dbReference type="ARBA" id="ARBA00023015"/>
    </source>
</evidence>
<dbReference type="PRINTS" id="PR00035">
    <property type="entry name" value="HTHGNTR"/>
</dbReference>
<dbReference type="PROSITE" id="PS50949">
    <property type="entry name" value="HTH_GNTR"/>
    <property type="match status" value="1"/>
</dbReference>
<evidence type="ECO:0000256" key="2">
    <source>
        <dbReference type="ARBA" id="ARBA00023125"/>
    </source>
</evidence>
<dbReference type="PANTHER" id="PTHR43537">
    <property type="entry name" value="TRANSCRIPTIONAL REGULATOR, GNTR FAMILY"/>
    <property type="match status" value="1"/>
</dbReference>
<dbReference type="Gene3D" id="1.20.120.530">
    <property type="entry name" value="GntR ligand-binding domain-like"/>
    <property type="match status" value="1"/>
</dbReference>
<dbReference type="GO" id="GO:0003700">
    <property type="term" value="F:DNA-binding transcription factor activity"/>
    <property type="evidence" value="ECO:0007669"/>
    <property type="project" value="InterPro"/>
</dbReference>
<dbReference type="SMART" id="SM00895">
    <property type="entry name" value="FCD"/>
    <property type="match status" value="1"/>
</dbReference>